<keyword evidence="3" id="KW-0217">Developmental protein</keyword>
<keyword evidence="4" id="KW-0805">Transcription regulation</keyword>
<feature type="region of interest" description="Disordered" evidence="11">
    <location>
        <begin position="239"/>
        <end position="258"/>
    </location>
</feature>
<dbReference type="InterPro" id="IPR001356">
    <property type="entry name" value="HD"/>
</dbReference>
<feature type="region of interest" description="Disordered" evidence="11">
    <location>
        <begin position="272"/>
        <end position="370"/>
    </location>
</feature>
<comment type="subcellular location">
    <subcellularLocation>
        <location evidence="1 9 10">Nucleus</location>
    </subcellularLocation>
</comment>
<feature type="region of interest" description="Disordered" evidence="11">
    <location>
        <begin position="85"/>
        <end position="126"/>
    </location>
</feature>
<feature type="compositionally biased region" description="Polar residues" evidence="11">
    <location>
        <begin position="1"/>
        <end position="10"/>
    </location>
</feature>
<sequence>MSFGTITRTGFSVRDILDLPDPTGRSSGGSGTEETEEDDPEVSGSENPQNRGFNARGLSALGGGGTGILGRWSRGAGSLTFSLHGLSFKPRPEPKSPQRFADQSPDGGGLRDSGGAEAQKSRGRKRRVLFSKAQTFELERRFRQQRYLSAPEREHLAGLIRLTPNQVKIWFQNHRYKMKRARAERGLEALQLLPGRRVAIPLLVQDGKTVQDLEGPLRSGLSLPLCACSPLLHPYGPEPPGLHPGLHPGLPPQHPGVPQLAHMYHWSWSLSPHQSDALPPPPPPPPLPPPPEPGGLDVPSSPPPSPPPEVACLFFESHSGAPAARPNAPPESEGLGGGETDGEAESSLRVGSRRHRWFSSKQKEKESELK</sequence>
<dbReference type="Gene3D" id="1.10.10.60">
    <property type="entry name" value="Homeodomain-like"/>
    <property type="match status" value="1"/>
</dbReference>
<dbReference type="PROSITE" id="PS50071">
    <property type="entry name" value="HOMEOBOX_2"/>
    <property type="match status" value="1"/>
</dbReference>
<keyword evidence="5 9" id="KW-0238">DNA-binding</keyword>
<dbReference type="SUPFAM" id="SSF46689">
    <property type="entry name" value="Homeodomain-like"/>
    <property type="match status" value="1"/>
</dbReference>
<dbReference type="GO" id="GO:0030154">
    <property type="term" value="P:cell differentiation"/>
    <property type="evidence" value="ECO:0007669"/>
    <property type="project" value="TreeGrafter"/>
</dbReference>
<dbReference type="PANTHER" id="PTHR24340">
    <property type="entry name" value="HOMEOBOX PROTEIN NKX"/>
    <property type="match status" value="1"/>
</dbReference>
<protein>
    <recommendedName>
        <fullName evidence="12">Homeobox domain-containing protein</fullName>
    </recommendedName>
</protein>
<feature type="region of interest" description="Disordered" evidence="11">
    <location>
        <begin position="1"/>
        <end position="69"/>
    </location>
</feature>
<evidence type="ECO:0000313" key="13">
    <source>
        <dbReference type="EMBL" id="CAB1444942.1"/>
    </source>
</evidence>
<evidence type="ECO:0000256" key="9">
    <source>
        <dbReference type="PROSITE-ProRule" id="PRU00108"/>
    </source>
</evidence>
<evidence type="ECO:0000256" key="2">
    <source>
        <dbReference type="ARBA" id="ARBA00005661"/>
    </source>
</evidence>
<comment type="caution">
    <text evidence="13">The sequence shown here is derived from an EMBL/GenBank/DDBJ whole genome shotgun (WGS) entry which is preliminary data.</text>
</comment>
<dbReference type="GO" id="GO:0000978">
    <property type="term" value="F:RNA polymerase II cis-regulatory region sequence-specific DNA binding"/>
    <property type="evidence" value="ECO:0007669"/>
    <property type="project" value="TreeGrafter"/>
</dbReference>
<evidence type="ECO:0000256" key="10">
    <source>
        <dbReference type="RuleBase" id="RU000682"/>
    </source>
</evidence>
<dbReference type="AlphaFoldDB" id="A0A9N7Z0Z1"/>
<feature type="compositionally biased region" description="Pro residues" evidence="11">
    <location>
        <begin position="300"/>
        <end position="309"/>
    </location>
</feature>
<evidence type="ECO:0000256" key="4">
    <source>
        <dbReference type="ARBA" id="ARBA00023015"/>
    </source>
</evidence>
<accession>A0A9N7Z0Z1</accession>
<dbReference type="InterPro" id="IPR017970">
    <property type="entry name" value="Homeobox_CS"/>
</dbReference>
<evidence type="ECO:0000256" key="11">
    <source>
        <dbReference type="SAM" id="MobiDB-lite"/>
    </source>
</evidence>
<evidence type="ECO:0000256" key="8">
    <source>
        <dbReference type="ARBA" id="ARBA00023242"/>
    </source>
</evidence>
<dbReference type="GO" id="GO:0005634">
    <property type="term" value="C:nucleus"/>
    <property type="evidence" value="ECO:0007669"/>
    <property type="project" value="UniProtKB-SubCell"/>
</dbReference>
<dbReference type="PANTHER" id="PTHR24340:SF24">
    <property type="entry name" value="HOMEOBOX PROTEIN NKX-2.2"/>
    <property type="match status" value="1"/>
</dbReference>
<comment type="similarity">
    <text evidence="2">Belongs to the NK-2 homeobox family.</text>
</comment>
<feature type="compositionally biased region" description="Pro residues" evidence="11">
    <location>
        <begin position="278"/>
        <end position="293"/>
    </location>
</feature>
<feature type="domain" description="Homeobox" evidence="12">
    <location>
        <begin position="121"/>
        <end position="181"/>
    </location>
</feature>
<evidence type="ECO:0000256" key="7">
    <source>
        <dbReference type="ARBA" id="ARBA00023163"/>
    </source>
</evidence>
<dbReference type="PRINTS" id="PR00024">
    <property type="entry name" value="HOMEOBOX"/>
</dbReference>
<name>A0A9N7Z0Z1_PLEPL</name>
<keyword evidence="7" id="KW-0804">Transcription</keyword>
<proteinExistence type="inferred from homology"/>
<evidence type="ECO:0000256" key="5">
    <source>
        <dbReference type="ARBA" id="ARBA00023125"/>
    </source>
</evidence>
<evidence type="ECO:0000313" key="14">
    <source>
        <dbReference type="Proteomes" id="UP001153269"/>
    </source>
</evidence>
<evidence type="ECO:0000256" key="3">
    <source>
        <dbReference type="ARBA" id="ARBA00022473"/>
    </source>
</evidence>
<dbReference type="Pfam" id="PF00046">
    <property type="entry name" value="Homeodomain"/>
    <property type="match status" value="1"/>
</dbReference>
<evidence type="ECO:0000259" key="12">
    <source>
        <dbReference type="PROSITE" id="PS50071"/>
    </source>
</evidence>
<dbReference type="CDD" id="cd00086">
    <property type="entry name" value="homeodomain"/>
    <property type="match status" value="1"/>
</dbReference>
<feature type="DNA-binding region" description="Homeobox" evidence="9">
    <location>
        <begin position="123"/>
        <end position="182"/>
    </location>
</feature>
<evidence type="ECO:0000256" key="1">
    <source>
        <dbReference type="ARBA" id="ARBA00004123"/>
    </source>
</evidence>
<feature type="compositionally biased region" description="Basic and acidic residues" evidence="11">
    <location>
        <begin position="361"/>
        <end position="370"/>
    </location>
</feature>
<dbReference type="InterPro" id="IPR020479">
    <property type="entry name" value="HD_metazoa"/>
</dbReference>
<dbReference type="Proteomes" id="UP001153269">
    <property type="component" value="Unassembled WGS sequence"/>
</dbReference>
<dbReference type="InterPro" id="IPR009057">
    <property type="entry name" value="Homeodomain-like_sf"/>
</dbReference>
<gene>
    <name evidence="13" type="ORF">PLEPLA_LOCUS32672</name>
</gene>
<dbReference type="PROSITE" id="PS00027">
    <property type="entry name" value="HOMEOBOX_1"/>
    <property type="match status" value="1"/>
</dbReference>
<evidence type="ECO:0000256" key="6">
    <source>
        <dbReference type="ARBA" id="ARBA00023155"/>
    </source>
</evidence>
<keyword evidence="6 9" id="KW-0371">Homeobox</keyword>
<dbReference type="FunFam" id="1.10.10.60:FF:000101">
    <property type="entry name" value="NK2 homeobox 8"/>
    <property type="match status" value="1"/>
</dbReference>
<dbReference type="GO" id="GO:0000981">
    <property type="term" value="F:DNA-binding transcription factor activity, RNA polymerase II-specific"/>
    <property type="evidence" value="ECO:0007669"/>
    <property type="project" value="InterPro"/>
</dbReference>
<dbReference type="InterPro" id="IPR050394">
    <property type="entry name" value="Homeobox_NK-like"/>
</dbReference>
<dbReference type="SMART" id="SM00389">
    <property type="entry name" value="HOX"/>
    <property type="match status" value="1"/>
</dbReference>
<keyword evidence="14" id="KW-1185">Reference proteome</keyword>
<reference evidence="13" key="1">
    <citation type="submission" date="2020-03" db="EMBL/GenBank/DDBJ databases">
        <authorList>
            <person name="Weist P."/>
        </authorList>
    </citation>
    <scope>NUCLEOTIDE SEQUENCE</scope>
</reference>
<dbReference type="EMBL" id="CADEAL010003502">
    <property type="protein sequence ID" value="CAB1444942.1"/>
    <property type="molecule type" value="Genomic_DNA"/>
</dbReference>
<keyword evidence="8 9" id="KW-0539">Nucleus</keyword>
<organism evidence="13 14">
    <name type="scientific">Pleuronectes platessa</name>
    <name type="common">European plaice</name>
    <dbReference type="NCBI Taxonomy" id="8262"/>
    <lineage>
        <taxon>Eukaryota</taxon>
        <taxon>Metazoa</taxon>
        <taxon>Chordata</taxon>
        <taxon>Craniata</taxon>
        <taxon>Vertebrata</taxon>
        <taxon>Euteleostomi</taxon>
        <taxon>Actinopterygii</taxon>
        <taxon>Neopterygii</taxon>
        <taxon>Teleostei</taxon>
        <taxon>Neoteleostei</taxon>
        <taxon>Acanthomorphata</taxon>
        <taxon>Carangaria</taxon>
        <taxon>Pleuronectiformes</taxon>
        <taxon>Pleuronectoidei</taxon>
        <taxon>Pleuronectidae</taxon>
        <taxon>Pleuronectes</taxon>
    </lineage>
</organism>